<accession>A0ABX6C722</accession>
<reference evidence="1 2" key="2">
    <citation type="submission" date="2019-10" db="EMBL/GenBank/DDBJ databases">
        <title>Thermopilla bonchosmolovskayae gen. nov., sp. nov., a moderately thermophilic Chloroflexi bacterium from a Chukotka hot spring (Arctic, Russia), representing a novel classis Thermopillaia, which include previously uncultivated lineage OLB14.</title>
        <authorList>
            <person name="Kochetkova T.V."/>
            <person name="Zayulina K.S."/>
            <person name="Zhigarkov V.S."/>
            <person name="Minaev N.V."/>
            <person name="Novikov A."/>
            <person name="Toshchakov S.V."/>
            <person name="Elcheninov A.G."/>
            <person name="Kublanov I.V."/>
        </authorList>
    </citation>
    <scope>NUCLEOTIDE SEQUENCE [LARGE SCALE GENOMIC DNA]</scope>
    <source>
        <strain evidence="1 2">3753O</strain>
    </source>
</reference>
<dbReference type="Pfam" id="PF14595">
    <property type="entry name" value="Thioredoxin_9"/>
    <property type="match status" value="1"/>
</dbReference>
<keyword evidence="2" id="KW-1185">Reference proteome</keyword>
<dbReference type="Proteomes" id="UP000326331">
    <property type="component" value="Chromosome"/>
</dbReference>
<evidence type="ECO:0000313" key="1">
    <source>
        <dbReference type="EMBL" id="QFG03769.1"/>
    </source>
</evidence>
<sequence length="213" mass="24495">MTQAKESVITLERFKRGKTFQEYLDSGIRNRELFLENYENTKLTPEQEAALKELAARPDGPHHIVVIGEDWCPDVYRGTGVAQRMAEAMGAELRFFERDQNKDMMAEYLKDGEFESIPVFIFYDKNHREIAHFIERPKLANEQLHLTRDVIGDTSPEGIAKQLGHEPSEEEIKAARAAARERYLAWQKGEVWAGWRVATVDECIELLRSKLGG</sequence>
<dbReference type="InterPro" id="IPR036249">
    <property type="entry name" value="Thioredoxin-like_sf"/>
</dbReference>
<dbReference type="EMBL" id="CP042829">
    <property type="protein sequence ID" value="QFG03769.1"/>
    <property type="molecule type" value="Genomic_DNA"/>
</dbReference>
<reference evidence="1 2" key="1">
    <citation type="submission" date="2019-08" db="EMBL/GenBank/DDBJ databases">
        <authorList>
            <person name="Toschakov S.V."/>
        </authorList>
    </citation>
    <scope>NUCLEOTIDE SEQUENCE [LARGE SCALE GENOMIC DNA]</scope>
    <source>
        <strain evidence="1 2">3753O</strain>
    </source>
</reference>
<dbReference type="Gene3D" id="3.40.30.10">
    <property type="entry name" value="Glutaredoxin"/>
    <property type="match status" value="1"/>
</dbReference>
<evidence type="ECO:0000313" key="2">
    <source>
        <dbReference type="Proteomes" id="UP000326331"/>
    </source>
</evidence>
<dbReference type="SUPFAM" id="SSF52833">
    <property type="entry name" value="Thioredoxin-like"/>
    <property type="match status" value="1"/>
</dbReference>
<proteinExistence type="predicted"/>
<dbReference type="RefSeq" id="WP_158067719.1">
    <property type="nucleotide sequence ID" value="NZ_CP042829.1"/>
</dbReference>
<organism evidence="1 2">
    <name type="scientific">Tepidiforma bonchosmolovskayae</name>
    <dbReference type="NCBI Taxonomy" id="2601677"/>
    <lineage>
        <taxon>Bacteria</taxon>
        <taxon>Bacillati</taxon>
        <taxon>Chloroflexota</taxon>
        <taxon>Tepidiformia</taxon>
        <taxon>Tepidiformales</taxon>
        <taxon>Tepidiformaceae</taxon>
        <taxon>Tepidiforma</taxon>
    </lineage>
</organism>
<name>A0ABX6C722_9CHLR</name>
<protein>
    <submittedName>
        <fullName evidence="1">Thioredoxin family protein</fullName>
    </submittedName>
</protein>
<gene>
    <name evidence="1" type="ORF">Tbon_10830</name>
</gene>